<dbReference type="EMBL" id="MLAK01000509">
    <property type="protein sequence ID" value="OHT13605.1"/>
    <property type="molecule type" value="Genomic_DNA"/>
</dbReference>
<dbReference type="VEuPathDB" id="TrichDB:TRFO_03378"/>
<dbReference type="Gene3D" id="3.30.200.20">
    <property type="entry name" value="Phosphorylase Kinase, domain 1"/>
    <property type="match status" value="1"/>
</dbReference>
<dbReference type="AlphaFoldDB" id="A0A1J4KVR2"/>
<dbReference type="Pfam" id="PF13306">
    <property type="entry name" value="LRR_5"/>
    <property type="match status" value="1"/>
</dbReference>
<evidence type="ECO:0000259" key="1">
    <source>
        <dbReference type="PROSITE" id="PS50011"/>
    </source>
</evidence>
<dbReference type="SUPFAM" id="SSF56112">
    <property type="entry name" value="Protein kinase-like (PK-like)"/>
    <property type="match status" value="1"/>
</dbReference>
<accession>A0A1J4KVR2</accession>
<sequence length="634" mass="72172">MDSRTLRNTFVNTELFTGDEDSKVITANNNYKIVEVIEEETDEIAACKILNTENLIENAYTQLTVLREVLNLKSLHHPGILQFKGFNLYNHDLLFLSQEEIDSCGYDDFTSPTIFSENLPNGKLSQIFSKIKKVGNKYVAPPEWTTTKRQIAIIGLSSAVAYLHKNSIIHRGITPDAVQLDQDYYPRITDFSKSRDYNPDNTDLTMTVVTAKSFYQAPEIILHLPSYGQEIDIFSLGMLIFYIFTNQEPFSERKSEVNAPVFPFRMAQDCIRPEFPSNMPSKVQALLRHCWSDNPSERPYAAEIYEKFAFDPNYLIDDTVDSKEVEAYIQKLDDFNQKDQEKQNDFLSLSQPLVLIDDPLDETENTQTKSTDVAQFKLPIDLIDQKFMLKNILTKGFTAYDENQQIALFKSLWMKKALLPIHLVKISQFVNNLSSKGNQLADSFLKEVYGEYIVPNGTRSITANQFAGRKIQVANIPPSVQTIDKNAFSRCDTLVYVNIPNSVVRIEDGAFDSCTALLAVNIPASVTYIGQSFTRCDKIHYIEVPKGIQEISKLAFACCTSLKSVLLNSGLKIIGERAFHMCDNLDYVEIPETVELIRFKAFAHCSKLKTINMKAKNVTIQKKAIQVWKTRVIW</sequence>
<evidence type="ECO:0000313" key="3">
    <source>
        <dbReference type="Proteomes" id="UP000179807"/>
    </source>
</evidence>
<reference evidence="2" key="1">
    <citation type="submission" date="2016-10" db="EMBL/GenBank/DDBJ databases">
        <authorList>
            <person name="Benchimol M."/>
            <person name="Almeida L.G."/>
            <person name="Vasconcelos A.T."/>
            <person name="Perreira-Neves A."/>
            <person name="Rosa I.A."/>
            <person name="Tasca T."/>
            <person name="Bogo M.R."/>
            <person name="de Souza W."/>
        </authorList>
    </citation>
    <scope>NUCLEOTIDE SEQUENCE [LARGE SCALE GENOMIC DNA]</scope>
    <source>
        <strain evidence="2">K</strain>
    </source>
</reference>
<organism evidence="2 3">
    <name type="scientific">Tritrichomonas foetus</name>
    <dbReference type="NCBI Taxonomy" id="1144522"/>
    <lineage>
        <taxon>Eukaryota</taxon>
        <taxon>Metamonada</taxon>
        <taxon>Parabasalia</taxon>
        <taxon>Tritrichomonadida</taxon>
        <taxon>Tritrichomonadidae</taxon>
        <taxon>Tritrichomonas</taxon>
    </lineage>
</organism>
<dbReference type="PROSITE" id="PS50011">
    <property type="entry name" value="PROTEIN_KINASE_DOM"/>
    <property type="match status" value="1"/>
</dbReference>
<dbReference type="InterPro" id="IPR011009">
    <property type="entry name" value="Kinase-like_dom_sf"/>
</dbReference>
<dbReference type="SUPFAM" id="SSF52058">
    <property type="entry name" value="L domain-like"/>
    <property type="match status" value="1"/>
</dbReference>
<comment type="caution">
    <text evidence="2">The sequence shown here is derived from an EMBL/GenBank/DDBJ whole genome shotgun (WGS) entry which is preliminary data.</text>
</comment>
<protein>
    <recommendedName>
        <fullName evidence="1">Protein kinase domain-containing protein</fullName>
    </recommendedName>
</protein>
<dbReference type="Gene3D" id="1.10.510.10">
    <property type="entry name" value="Transferase(Phosphotransferase) domain 1"/>
    <property type="match status" value="1"/>
</dbReference>
<dbReference type="GO" id="GO:0005524">
    <property type="term" value="F:ATP binding"/>
    <property type="evidence" value="ECO:0007669"/>
    <property type="project" value="InterPro"/>
</dbReference>
<dbReference type="GeneID" id="94825960"/>
<dbReference type="InterPro" id="IPR026906">
    <property type="entry name" value="LRR_5"/>
</dbReference>
<dbReference type="PANTHER" id="PTHR44329:SF214">
    <property type="entry name" value="PROTEIN KINASE DOMAIN-CONTAINING PROTEIN"/>
    <property type="match status" value="1"/>
</dbReference>
<dbReference type="InterPro" id="IPR051681">
    <property type="entry name" value="Ser/Thr_Kinases-Pseudokinases"/>
</dbReference>
<keyword evidence="3" id="KW-1185">Reference proteome</keyword>
<dbReference type="InterPro" id="IPR000719">
    <property type="entry name" value="Prot_kinase_dom"/>
</dbReference>
<name>A0A1J4KVR2_9EUKA</name>
<dbReference type="PANTHER" id="PTHR44329">
    <property type="entry name" value="SERINE/THREONINE-PROTEIN KINASE TNNI3K-RELATED"/>
    <property type="match status" value="1"/>
</dbReference>
<dbReference type="Gene3D" id="3.80.10.10">
    <property type="entry name" value="Ribonuclease Inhibitor"/>
    <property type="match status" value="1"/>
</dbReference>
<proteinExistence type="predicted"/>
<dbReference type="Pfam" id="PF00069">
    <property type="entry name" value="Pkinase"/>
    <property type="match status" value="1"/>
</dbReference>
<dbReference type="InterPro" id="IPR032675">
    <property type="entry name" value="LRR_dom_sf"/>
</dbReference>
<feature type="domain" description="Protein kinase" evidence="1">
    <location>
        <begin position="10"/>
        <end position="314"/>
    </location>
</feature>
<dbReference type="OrthoDB" id="75710at2759"/>
<gene>
    <name evidence="2" type="ORF">TRFO_03378</name>
</gene>
<evidence type="ECO:0000313" key="2">
    <source>
        <dbReference type="EMBL" id="OHT13605.1"/>
    </source>
</evidence>
<dbReference type="Proteomes" id="UP000179807">
    <property type="component" value="Unassembled WGS sequence"/>
</dbReference>
<dbReference type="RefSeq" id="XP_068366741.1">
    <property type="nucleotide sequence ID" value="XM_068491256.1"/>
</dbReference>
<dbReference type="GO" id="GO:0004674">
    <property type="term" value="F:protein serine/threonine kinase activity"/>
    <property type="evidence" value="ECO:0007669"/>
    <property type="project" value="TreeGrafter"/>
</dbReference>